<dbReference type="PANTHER" id="PTHR42711">
    <property type="entry name" value="ABC TRANSPORTER ATP-BINDING PROTEIN"/>
    <property type="match status" value="1"/>
</dbReference>
<dbReference type="PANTHER" id="PTHR42711:SF19">
    <property type="entry name" value="DOXORUBICIN RESISTANCE ATP-BINDING PROTEIN DRRA"/>
    <property type="match status" value="1"/>
</dbReference>
<evidence type="ECO:0000256" key="4">
    <source>
        <dbReference type="ARBA" id="ARBA00022741"/>
    </source>
</evidence>
<accession>A0A0D1A5P7</accession>
<sequence length="313" mass="34365">MSDDTVIKVMNIKKQFRNKVAVNDVSFDIKKGEIFGLLGPNGAGKTTILRMMTTLLRQDAGKVSLNGFDTLTQSRLARQQFSITGQTAAIDQDLTARENLMIFGKLNGLNRTAALSRATELLTDFDLTNSADQTLATFSGGMRRRLDLAISLIGKPTILFLDEPTTGLDPRTRMQMWHAIQKLVAGGSTVLLTTQYLEEADHLADRIALIDHGKMVAMGTPSELKKQVGGMQLRIEVADSQQFDQAQTIAQATLRLPVNVNDRILTVLLDPTSMSQVPHVLQQLQSSKIPISNFAIETPPLDDVFLKMTAGKN</sequence>
<dbReference type="PROSITE" id="PS50893">
    <property type="entry name" value="ABC_TRANSPORTER_2"/>
    <property type="match status" value="1"/>
</dbReference>
<dbReference type="InterPro" id="IPR005894">
    <property type="entry name" value="DrrA"/>
</dbReference>
<dbReference type="GO" id="GO:0005886">
    <property type="term" value="C:plasma membrane"/>
    <property type="evidence" value="ECO:0007669"/>
    <property type="project" value="UniProtKB-SubCell"/>
</dbReference>
<keyword evidence="11" id="KW-1185">Reference proteome</keyword>
<dbReference type="Gene3D" id="3.40.50.300">
    <property type="entry name" value="P-loop containing nucleotide triphosphate hydrolases"/>
    <property type="match status" value="1"/>
</dbReference>
<dbReference type="STRING" id="1335616.WDC_1199"/>
<evidence type="ECO:0000256" key="3">
    <source>
        <dbReference type="ARBA" id="ARBA00022475"/>
    </source>
</evidence>
<dbReference type="InterPro" id="IPR003593">
    <property type="entry name" value="AAA+_ATPase"/>
</dbReference>
<dbReference type="PATRIC" id="fig|1335616.4.peg.1199"/>
<evidence type="ECO:0000256" key="2">
    <source>
        <dbReference type="ARBA" id="ARBA00022448"/>
    </source>
</evidence>
<dbReference type="OrthoDB" id="9804819at2"/>
<dbReference type="GO" id="GO:1900753">
    <property type="term" value="P:doxorubicin transport"/>
    <property type="evidence" value="ECO:0007669"/>
    <property type="project" value="InterPro"/>
</dbReference>
<evidence type="ECO:0000313" key="10">
    <source>
        <dbReference type="EMBL" id="KIS03215.1"/>
    </source>
</evidence>
<dbReference type="GO" id="GO:0016887">
    <property type="term" value="F:ATP hydrolysis activity"/>
    <property type="evidence" value="ECO:0007669"/>
    <property type="project" value="InterPro"/>
</dbReference>
<dbReference type="InterPro" id="IPR050763">
    <property type="entry name" value="ABC_transporter_ATP-binding"/>
</dbReference>
<dbReference type="InterPro" id="IPR025302">
    <property type="entry name" value="DrrA1/2-like_C"/>
</dbReference>
<comment type="caution">
    <text evidence="10">The sequence shown here is derived from an EMBL/GenBank/DDBJ whole genome shotgun (WGS) entry which is preliminary data.</text>
</comment>
<evidence type="ECO:0000256" key="5">
    <source>
        <dbReference type="ARBA" id="ARBA00022840"/>
    </source>
</evidence>
<dbReference type="InterPro" id="IPR003439">
    <property type="entry name" value="ABC_transporter-like_ATP-bd"/>
</dbReference>
<keyword evidence="2" id="KW-0813">Transport</keyword>
<keyword evidence="5 10" id="KW-0067">ATP-binding</keyword>
<keyword evidence="4" id="KW-0547">Nucleotide-binding</keyword>
<dbReference type="Pfam" id="PF13732">
    <property type="entry name" value="DrrA1-3_C"/>
    <property type="match status" value="1"/>
</dbReference>
<dbReference type="SUPFAM" id="SSF52540">
    <property type="entry name" value="P-loop containing nucleoside triphosphate hydrolases"/>
    <property type="match status" value="1"/>
</dbReference>
<dbReference type="EMBL" id="AWTT01000027">
    <property type="protein sequence ID" value="KIS03215.1"/>
    <property type="molecule type" value="Genomic_DNA"/>
</dbReference>
<protein>
    <submittedName>
        <fullName evidence="10">ABC transporter, ATP-binding protein</fullName>
    </submittedName>
</protein>
<evidence type="ECO:0000256" key="7">
    <source>
        <dbReference type="ARBA" id="ARBA00023136"/>
    </source>
</evidence>
<comment type="similarity">
    <text evidence="8">Belongs to the ABC transporter superfamily. Drug exporter-1 (DrugE1) (TC 3.A.1.105) family.</text>
</comment>
<dbReference type="SMART" id="SM00382">
    <property type="entry name" value="AAA"/>
    <property type="match status" value="1"/>
</dbReference>
<feature type="domain" description="ABC transporter" evidence="9">
    <location>
        <begin position="7"/>
        <end position="237"/>
    </location>
</feature>
<dbReference type="Proteomes" id="UP000032279">
    <property type="component" value="Unassembled WGS sequence"/>
</dbReference>
<dbReference type="GO" id="GO:0005524">
    <property type="term" value="F:ATP binding"/>
    <property type="evidence" value="ECO:0007669"/>
    <property type="project" value="UniProtKB-KW"/>
</dbReference>
<name>A0A0D1A5P7_9LACO</name>
<comment type="subcellular location">
    <subcellularLocation>
        <location evidence="1">Cell membrane</location>
        <topology evidence="1">Peripheral membrane protein</topology>
        <orientation evidence="1">Cytoplasmic side</orientation>
    </subcellularLocation>
</comment>
<keyword evidence="6" id="KW-1278">Translocase</keyword>
<dbReference type="AlphaFoldDB" id="A0A0D1A5P7"/>
<reference evidence="10 11" key="1">
    <citation type="submission" date="2013-08" db="EMBL/GenBank/DDBJ databases">
        <title>Lactobacillus wasatchii sp. WDC04, a late gas producing bacteria isolated from aged chedder cheese.</title>
        <authorList>
            <person name="Oberg C.J."/>
            <person name="Culumber M."/>
            <person name="McMahon D.J."/>
            <person name="Broadbent J.R."/>
            <person name="Oberg T.S."/>
            <person name="Ortaki F."/>
        </authorList>
    </citation>
    <scope>NUCLEOTIDE SEQUENCE [LARGE SCALE GENOMIC DNA]</scope>
    <source>
        <strain evidence="10 11">WDC04</strain>
    </source>
</reference>
<keyword evidence="3" id="KW-1003">Cell membrane</keyword>
<dbReference type="Pfam" id="PF00005">
    <property type="entry name" value="ABC_tran"/>
    <property type="match status" value="1"/>
</dbReference>
<evidence type="ECO:0000256" key="6">
    <source>
        <dbReference type="ARBA" id="ARBA00022967"/>
    </source>
</evidence>
<dbReference type="PROSITE" id="PS00211">
    <property type="entry name" value="ABC_TRANSPORTER_1"/>
    <property type="match status" value="1"/>
</dbReference>
<dbReference type="FunFam" id="3.40.50.300:FF:000589">
    <property type="entry name" value="ABC transporter, ATP-binding subunit"/>
    <property type="match status" value="1"/>
</dbReference>
<dbReference type="NCBIfam" id="TIGR01188">
    <property type="entry name" value="drrA"/>
    <property type="match status" value="1"/>
</dbReference>
<dbReference type="RefSeq" id="WP_044010933.1">
    <property type="nucleotide sequence ID" value="NZ_AWTT01000027.1"/>
</dbReference>
<proteinExistence type="inferred from homology"/>
<dbReference type="InterPro" id="IPR027417">
    <property type="entry name" value="P-loop_NTPase"/>
</dbReference>
<evidence type="ECO:0000259" key="9">
    <source>
        <dbReference type="PROSITE" id="PS50893"/>
    </source>
</evidence>
<keyword evidence="7" id="KW-0472">Membrane</keyword>
<evidence type="ECO:0000256" key="8">
    <source>
        <dbReference type="ARBA" id="ARBA00049985"/>
    </source>
</evidence>
<organism evidence="10 11">
    <name type="scientific">Paucilactobacillus wasatchensis</name>
    <dbReference type="NCBI Taxonomy" id="1335616"/>
    <lineage>
        <taxon>Bacteria</taxon>
        <taxon>Bacillati</taxon>
        <taxon>Bacillota</taxon>
        <taxon>Bacilli</taxon>
        <taxon>Lactobacillales</taxon>
        <taxon>Lactobacillaceae</taxon>
        <taxon>Paucilactobacillus</taxon>
    </lineage>
</organism>
<evidence type="ECO:0000313" key="11">
    <source>
        <dbReference type="Proteomes" id="UP000032279"/>
    </source>
</evidence>
<gene>
    <name evidence="10" type="ORF">WDC_1199</name>
</gene>
<dbReference type="GO" id="GO:0043215">
    <property type="term" value="P:daunorubicin transport"/>
    <property type="evidence" value="ECO:0007669"/>
    <property type="project" value="InterPro"/>
</dbReference>
<evidence type="ECO:0000256" key="1">
    <source>
        <dbReference type="ARBA" id="ARBA00004413"/>
    </source>
</evidence>
<dbReference type="InterPro" id="IPR017871">
    <property type="entry name" value="ABC_transporter-like_CS"/>
</dbReference>